<dbReference type="InterPro" id="IPR024445">
    <property type="entry name" value="Tnp_ISXO2-like"/>
</dbReference>
<proteinExistence type="predicted"/>
<dbReference type="Pfam" id="PF12762">
    <property type="entry name" value="DDE_Tnp_IS1595"/>
    <property type="match status" value="1"/>
</dbReference>
<evidence type="ECO:0000259" key="1">
    <source>
        <dbReference type="Pfam" id="PF12762"/>
    </source>
</evidence>
<organism evidence="2 3">
    <name type="scientific">Candidatus Magasanikbacteria bacterium CG11_big_fil_rev_8_21_14_0_20_43_7</name>
    <dbReference type="NCBI Taxonomy" id="1974654"/>
    <lineage>
        <taxon>Bacteria</taxon>
        <taxon>Candidatus Magasanikiibacteriota</taxon>
    </lineage>
</organism>
<accession>A0A2H0N3N3</accession>
<feature type="domain" description="ISXO2-like transposase" evidence="1">
    <location>
        <begin position="96"/>
        <end position="195"/>
    </location>
</feature>
<dbReference type="NCBIfam" id="NF033547">
    <property type="entry name" value="transpos_IS1595"/>
    <property type="match status" value="1"/>
</dbReference>
<protein>
    <recommendedName>
        <fullName evidence="1">ISXO2-like transposase domain-containing protein</fullName>
    </recommendedName>
</protein>
<gene>
    <name evidence="2" type="ORF">COV60_00070</name>
</gene>
<name>A0A2H0N3N3_9BACT</name>
<evidence type="ECO:0000313" key="2">
    <source>
        <dbReference type="EMBL" id="PIR03491.1"/>
    </source>
</evidence>
<comment type="caution">
    <text evidence="2">The sequence shown here is derived from an EMBL/GenBank/DDBJ whole genome shotgun (WGS) entry which is preliminary data.</text>
</comment>
<sequence length="196" mass="23113">MPKLLPCPSCGFTRSWSVRRHHRKCKKCRSEWSANEYYPVNGFRFTRREWQRLLTVFLRDERIKDIERECHVAYRTAYKVTTTIRMIMAEDVPELLLGVCKADETYVGGSWKNKAIHIRRQWTKRGRGTSKQPIFGIVQRPFDPLSTSVVRVWLTPDTKSCSLNPHIKKTVCRGTTIYTDGRKGYRRLPNYGYLHD</sequence>
<dbReference type="EMBL" id="PCWM01000002">
    <property type="protein sequence ID" value="PIR03491.1"/>
    <property type="molecule type" value="Genomic_DNA"/>
</dbReference>
<dbReference type="Proteomes" id="UP000229782">
    <property type="component" value="Unassembled WGS sequence"/>
</dbReference>
<evidence type="ECO:0000313" key="3">
    <source>
        <dbReference type="Proteomes" id="UP000229782"/>
    </source>
</evidence>
<reference evidence="2 3" key="1">
    <citation type="submission" date="2017-09" db="EMBL/GenBank/DDBJ databases">
        <title>Depth-based differentiation of microbial function through sediment-hosted aquifers and enrichment of novel symbionts in the deep terrestrial subsurface.</title>
        <authorList>
            <person name="Probst A.J."/>
            <person name="Ladd B."/>
            <person name="Jarett J.K."/>
            <person name="Geller-Mcgrath D.E."/>
            <person name="Sieber C.M."/>
            <person name="Emerson J.B."/>
            <person name="Anantharaman K."/>
            <person name="Thomas B.C."/>
            <person name="Malmstrom R."/>
            <person name="Stieglmeier M."/>
            <person name="Klingl A."/>
            <person name="Woyke T."/>
            <person name="Ryan C.M."/>
            <person name="Banfield J.F."/>
        </authorList>
    </citation>
    <scope>NUCLEOTIDE SEQUENCE [LARGE SCALE GENOMIC DNA]</scope>
    <source>
        <strain evidence="2">CG11_big_fil_rev_8_21_14_0_20_43_7</strain>
    </source>
</reference>
<dbReference type="AlphaFoldDB" id="A0A2H0N3N3"/>